<feature type="non-terminal residue" evidence="1">
    <location>
        <position position="1"/>
    </location>
</feature>
<organism evidence="1 2">
    <name type="scientific">Nesidiocoris tenuis</name>
    <dbReference type="NCBI Taxonomy" id="355587"/>
    <lineage>
        <taxon>Eukaryota</taxon>
        <taxon>Metazoa</taxon>
        <taxon>Ecdysozoa</taxon>
        <taxon>Arthropoda</taxon>
        <taxon>Hexapoda</taxon>
        <taxon>Insecta</taxon>
        <taxon>Pterygota</taxon>
        <taxon>Neoptera</taxon>
        <taxon>Paraneoptera</taxon>
        <taxon>Hemiptera</taxon>
        <taxon>Heteroptera</taxon>
        <taxon>Panheteroptera</taxon>
        <taxon>Cimicomorpha</taxon>
        <taxon>Miridae</taxon>
        <taxon>Dicyphina</taxon>
        <taxon>Nesidiocoris</taxon>
    </lineage>
</organism>
<protein>
    <submittedName>
        <fullName evidence="1">Uncharacterized protein</fullName>
    </submittedName>
</protein>
<sequence>NYHPFHGLLPFGVEHFHEKRLRRGASAAMLQVQMLFPSRRQMVDFGQDLQDFVELVL</sequence>
<evidence type="ECO:0000313" key="1">
    <source>
        <dbReference type="EMBL" id="CAB0021033.1"/>
    </source>
</evidence>
<gene>
    <name evidence="1" type="ORF">NTEN_LOCUS24558</name>
</gene>
<accession>A0A6H5HVD3</accession>
<name>A0A6H5HVD3_9HEMI</name>
<reference evidence="1 2" key="1">
    <citation type="submission" date="2020-02" db="EMBL/GenBank/DDBJ databases">
        <authorList>
            <person name="Ferguson B K."/>
        </authorList>
    </citation>
    <scope>NUCLEOTIDE SEQUENCE [LARGE SCALE GENOMIC DNA]</scope>
</reference>
<proteinExistence type="predicted"/>
<evidence type="ECO:0000313" key="2">
    <source>
        <dbReference type="Proteomes" id="UP000479000"/>
    </source>
</evidence>
<dbReference type="AlphaFoldDB" id="A0A6H5HVD3"/>
<dbReference type="Proteomes" id="UP000479000">
    <property type="component" value="Unassembled WGS sequence"/>
</dbReference>
<keyword evidence="2" id="KW-1185">Reference proteome</keyword>
<dbReference type="EMBL" id="CADCXU010036222">
    <property type="protein sequence ID" value="CAB0021033.1"/>
    <property type="molecule type" value="Genomic_DNA"/>
</dbReference>
<feature type="non-terminal residue" evidence="1">
    <location>
        <position position="57"/>
    </location>
</feature>